<evidence type="ECO:0000313" key="2">
    <source>
        <dbReference type="Proteomes" id="UP001155604"/>
    </source>
</evidence>
<name>A0A9X2WRL8_9GAMM</name>
<protein>
    <submittedName>
        <fullName evidence="1">Uncharacterized protein</fullName>
    </submittedName>
</protein>
<dbReference type="Proteomes" id="UP001155604">
    <property type="component" value="Unassembled WGS sequence"/>
</dbReference>
<accession>A0A9X2WRL8</accession>
<dbReference type="AlphaFoldDB" id="A0A9X2WRL8"/>
<comment type="caution">
    <text evidence="1">The sequence shown here is derived from an EMBL/GenBank/DDBJ whole genome shotgun (WGS) entry which is preliminary data.</text>
</comment>
<evidence type="ECO:0000313" key="1">
    <source>
        <dbReference type="EMBL" id="MCT7944078.1"/>
    </source>
</evidence>
<gene>
    <name evidence="1" type="ORF">NE536_01670</name>
</gene>
<keyword evidence="2" id="KW-1185">Reference proteome</keyword>
<sequence length="294" mass="32738">MEQVYSTKSGTVINAADFSNLSTELQQTYKASLHCIGCEDVAWFRSATKPNAKVARAAHFNSHHHQGECPYRTSYLVIDDGSDTGNSVDVPVPTVSDYVINLDDNRGGAIADIDLPPIPPAGFVTPKGGSIGIGTDKAYEATVTRTLRQILSYLKRYPDFKFSDKRVEIYSDSGQLKIQGTIRDVAVHFDDITPAVDDSQSRLFWGLIVDSYDEAYGGIWLNASDSKSGLSVKVFADIRDKFLEVFKIEDLEELRGTHILLVGKLHYTGKYNKPVIFCPFVNLVTLQKYRERNI</sequence>
<dbReference type="EMBL" id="JAMTCC010000002">
    <property type="protein sequence ID" value="MCT7944078.1"/>
    <property type="molecule type" value="Genomic_DNA"/>
</dbReference>
<dbReference type="RefSeq" id="WP_261271590.1">
    <property type="nucleotide sequence ID" value="NZ_JAMTCC010000002.1"/>
</dbReference>
<reference evidence="1" key="1">
    <citation type="journal article" date="2023" name="Int. J. Syst. Evol. Microbiol.">
        <title>&lt;i&gt;Shewanella septentrionalis&lt;/i&gt; sp. nov. and &lt;i&gt;Shewanella holmiensis&lt;/i&gt; sp. nov., isolated from Baltic Sea water and sediments.</title>
        <authorList>
            <person name="Martin-Rodriguez A.J."/>
            <person name="Thorell K."/>
            <person name="Joffre E."/>
            <person name="Jensie-Markopoulos S."/>
            <person name="Moore E.R.B."/>
            <person name="Sjoling A."/>
        </authorList>
    </citation>
    <scope>NUCLEOTIDE SEQUENCE</scope>
    <source>
        <strain evidence="1">SP1W3</strain>
    </source>
</reference>
<organism evidence="1 2">
    <name type="scientific">Shewanella septentrionalis</name>
    <dbReference type="NCBI Taxonomy" id="2952223"/>
    <lineage>
        <taxon>Bacteria</taxon>
        <taxon>Pseudomonadati</taxon>
        <taxon>Pseudomonadota</taxon>
        <taxon>Gammaproteobacteria</taxon>
        <taxon>Alteromonadales</taxon>
        <taxon>Shewanellaceae</taxon>
        <taxon>Shewanella</taxon>
    </lineage>
</organism>
<proteinExistence type="predicted"/>